<evidence type="ECO:0000313" key="6">
    <source>
        <dbReference type="Proteomes" id="UP001495779"/>
    </source>
</evidence>
<reference evidence="5 6" key="1">
    <citation type="submission" date="2021-04" db="EMBL/GenBank/DDBJ databases">
        <title>Determining the burden of carbapenem-resistant Enterobacterales from a tertiary public heath setting in Bangladesh: a clinical, epidemiological, and molecular study.</title>
        <authorList>
            <person name="Farzana R."/>
            <person name="Walsh T.R."/>
        </authorList>
    </citation>
    <scope>NUCLEOTIDE SEQUENCE [LARGE SCALE GENOMIC DNA]</scope>
    <source>
        <strain evidence="6">dmpro_s316</strain>
        <strain evidence="5">Dmpro_s316</strain>
    </source>
</reference>
<dbReference type="GO" id="GO:0015689">
    <property type="term" value="P:molybdate ion transport"/>
    <property type="evidence" value="ECO:0007669"/>
    <property type="project" value="InterPro"/>
</dbReference>
<dbReference type="InterPro" id="IPR005116">
    <property type="entry name" value="Transp-assoc_OB_typ1"/>
</dbReference>
<accession>A0AAI9MXP8</accession>
<dbReference type="SUPFAM" id="SSF50331">
    <property type="entry name" value="MOP-like"/>
    <property type="match status" value="2"/>
</dbReference>
<dbReference type="Proteomes" id="UP001495779">
    <property type="component" value="Unassembled WGS sequence"/>
</dbReference>
<feature type="domain" description="Mop" evidence="3">
    <location>
        <begin position="2"/>
        <end position="68"/>
    </location>
</feature>
<sequence>MQVSARNQLVGTVSAIKEGAVNNEVVLSLGNGEELTTVITCESCKALGLAVGKEAVAIIKAPWVVLAKPDCGLLFSARNQFNGKVSNIIEGAVNSTVHLVTNKGVELTAIITNESLQDMALTKGVDITALVKASSVILATRR</sequence>
<dbReference type="EMBL" id="AAZDVE040000021">
    <property type="protein sequence ID" value="EMP9433634.1"/>
    <property type="molecule type" value="Genomic_DNA"/>
</dbReference>
<dbReference type="InterPro" id="IPR051815">
    <property type="entry name" value="Molybdate_resp_trans_reg"/>
</dbReference>
<keyword evidence="1 2" id="KW-0500">Molybdenum</keyword>
<evidence type="ECO:0000256" key="1">
    <source>
        <dbReference type="ARBA" id="ARBA00022505"/>
    </source>
</evidence>
<organism evidence="4">
    <name type="scientific">Providencia stuartii</name>
    <dbReference type="NCBI Taxonomy" id="588"/>
    <lineage>
        <taxon>Bacteria</taxon>
        <taxon>Pseudomonadati</taxon>
        <taxon>Pseudomonadota</taxon>
        <taxon>Gammaproteobacteria</taxon>
        <taxon>Enterobacterales</taxon>
        <taxon>Morganellaceae</taxon>
        <taxon>Providencia</taxon>
    </lineage>
</organism>
<evidence type="ECO:0000313" key="5">
    <source>
        <dbReference type="EMBL" id="MER5078118.1"/>
    </source>
</evidence>
<dbReference type="InterPro" id="IPR008995">
    <property type="entry name" value="Mo/tungstate-bd_C_term_dom"/>
</dbReference>
<protein>
    <submittedName>
        <fullName evidence="4">TOBE domain-containing protein</fullName>
    </submittedName>
</protein>
<proteinExistence type="predicted"/>
<evidence type="ECO:0000313" key="4">
    <source>
        <dbReference type="EMBL" id="EMP9433634.1"/>
    </source>
</evidence>
<dbReference type="RefSeq" id="WP_154624755.1">
    <property type="nucleotide sequence ID" value="NZ_CP095443.1"/>
</dbReference>
<dbReference type="PANTHER" id="PTHR30432">
    <property type="entry name" value="TRANSCRIPTIONAL REGULATOR MODE"/>
    <property type="match status" value="1"/>
</dbReference>
<gene>
    <name evidence="4" type="ORF">JRA39_002707</name>
    <name evidence="5" type="ORF">KDV35_14805</name>
</gene>
<reference evidence="4" key="2">
    <citation type="submission" date="2024-02" db="EMBL/GenBank/DDBJ databases">
        <authorList>
            <consortium name="Clinical and Environmental Microbiology Branch: Whole genome sequencing antimicrobial resistance pathogens in the healthcare setting"/>
        </authorList>
    </citation>
    <scope>NUCLEOTIDE SEQUENCE</scope>
    <source>
        <strain evidence="4">2020GO-00142</strain>
    </source>
</reference>
<dbReference type="EMBL" id="JAGSRH010000023">
    <property type="protein sequence ID" value="MER5078118.1"/>
    <property type="molecule type" value="Genomic_DNA"/>
</dbReference>
<dbReference type="PANTHER" id="PTHR30432:SF1">
    <property type="entry name" value="DNA-BINDING TRANSCRIPTIONAL DUAL REGULATOR MODE"/>
    <property type="match status" value="1"/>
</dbReference>
<feature type="domain" description="Mop" evidence="3">
    <location>
        <begin position="74"/>
        <end position="140"/>
    </location>
</feature>
<evidence type="ECO:0000256" key="2">
    <source>
        <dbReference type="PROSITE-ProRule" id="PRU01213"/>
    </source>
</evidence>
<comment type="caution">
    <text evidence="4">The sequence shown here is derived from an EMBL/GenBank/DDBJ whole genome shotgun (WGS) entry which is preliminary data.</text>
</comment>
<dbReference type="AlphaFoldDB" id="A0AAI9MXP8"/>
<dbReference type="PROSITE" id="PS51866">
    <property type="entry name" value="MOP"/>
    <property type="match status" value="2"/>
</dbReference>
<name>A0AAI9MXP8_PROST</name>
<dbReference type="NCBIfam" id="TIGR00638">
    <property type="entry name" value="Mop"/>
    <property type="match status" value="2"/>
</dbReference>
<evidence type="ECO:0000259" key="3">
    <source>
        <dbReference type="PROSITE" id="PS51866"/>
    </source>
</evidence>
<dbReference type="InterPro" id="IPR004606">
    <property type="entry name" value="Mop_domain"/>
</dbReference>
<dbReference type="Pfam" id="PF03459">
    <property type="entry name" value="TOBE"/>
    <property type="match status" value="2"/>
</dbReference>
<dbReference type="Gene3D" id="2.40.50.100">
    <property type="match status" value="2"/>
</dbReference>